<evidence type="ECO:0000313" key="1">
    <source>
        <dbReference type="EMBL" id="CAB4913244.1"/>
    </source>
</evidence>
<organism evidence="1">
    <name type="scientific">freshwater metagenome</name>
    <dbReference type="NCBI Taxonomy" id="449393"/>
    <lineage>
        <taxon>unclassified sequences</taxon>
        <taxon>metagenomes</taxon>
        <taxon>ecological metagenomes</taxon>
    </lineage>
</organism>
<protein>
    <submittedName>
        <fullName evidence="1">Unannotated protein</fullName>
    </submittedName>
</protein>
<dbReference type="AlphaFoldDB" id="A0A6J7H0Z8"/>
<gene>
    <name evidence="1" type="ORF">UFOPK3614_00424</name>
</gene>
<accession>A0A6J7H0Z8</accession>
<sequence length="344" mass="39579">MKEIDLAALGLSEHEIVHDVVKFSKSFDRKIRQDPPNQLGVPTQYLAILAVKRGDYAQADELARYMRQESDFIFDSMMVLWLKQLMDHAKKVLGMEKYENLLRVPELHVWASFQRVGNDFIDEALAFLEQKNDAQFDTCLSHARRVYKTMGDEVVKFVQDILTEVLLVEGPDGPVSALRGPYETIWQKRYKTWETLTGEERLQLSCEGMRAHFGGPTRQGEFKVVDEGKRFRMTFAGCGTGGVLRRGDIETGEGPYLSVGTVKTPQAYTWGKTDMPWYCTHCNLYLEHWPVEDAGINRRPVIFIDDPKSTVTTEWLVYKDLADTEDEDYTRIWATPPTKHQKVK</sequence>
<proteinExistence type="predicted"/>
<name>A0A6J7H0Z8_9ZZZZ</name>
<reference evidence="1" key="1">
    <citation type="submission" date="2020-05" db="EMBL/GenBank/DDBJ databases">
        <authorList>
            <person name="Chiriac C."/>
            <person name="Salcher M."/>
            <person name="Ghai R."/>
            <person name="Kavagutti S V."/>
        </authorList>
    </citation>
    <scope>NUCLEOTIDE SEQUENCE</scope>
</reference>
<dbReference type="EMBL" id="CAFBMS010000015">
    <property type="protein sequence ID" value="CAB4913244.1"/>
    <property type="molecule type" value="Genomic_DNA"/>
</dbReference>